<dbReference type="InterPro" id="IPR011009">
    <property type="entry name" value="Kinase-like_dom_sf"/>
</dbReference>
<dbReference type="RefSeq" id="XP_002584324.1">
    <property type="nucleotide sequence ID" value="XM_002584278.1"/>
</dbReference>
<dbReference type="Gene3D" id="3.90.1200.10">
    <property type="match status" value="1"/>
</dbReference>
<dbReference type="STRING" id="336963.C4JRC4"/>
<dbReference type="GeneID" id="8443323"/>
<dbReference type="eggNOG" id="ENOG502T99I">
    <property type="taxonomic scope" value="Eukaryota"/>
</dbReference>
<dbReference type="Proteomes" id="UP000002058">
    <property type="component" value="Unassembled WGS sequence"/>
</dbReference>
<evidence type="ECO:0000313" key="3">
    <source>
        <dbReference type="Proteomes" id="UP000002058"/>
    </source>
</evidence>
<dbReference type="AlphaFoldDB" id="C4JRC4"/>
<evidence type="ECO:0000259" key="1">
    <source>
        <dbReference type="Pfam" id="PF01636"/>
    </source>
</evidence>
<organism evidence="2 3">
    <name type="scientific">Uncinocarpus reesii (strain UAMH 1704)</name>
    <dbReference type="NCBI Taxonomy" id="336963"/>
    <lineage>
        <taxon>Eukaryota</taxon>
        <taxon>Fungi</taxon>
        <taxon>Dikarya</taxon>
        <taxon>Ascomycota</taxon>
        <taxon>Pezizomycotina</taxon>
        <taxon>Eurotiomycetes</taxon>
        <taxon>Eurotiomycetidae</taxon>
        <taxon>Onygenales</taxon>
        <taxon>Onygenaceae</taxon>
        <taxon>Uncinocarpus</taxon>
    </lineage>
</organism>
<dbReference type="SUPFAM" id="SSF56112">
    <property type="entry name" value="Protein kinase-like (PK-like)"/>
    <property type="match status" value="1"/>
</dbReference>
<dbReference type="EMBL" id="CH476617">
    <property type="protein sequence ID" value="EEP80171.1"/>
    <property type="molecule type" value="Genomic_DNA"/>
</dbReference>
<dbReference type="HOGENOM" id="CLU_038193_1_0_1"/>
<reference evidence="3" key="1">
    <citation type="journal article" date="2009" name="Genome Res.">
        <title>Comparative genomic analyses of the human fungal pathogens Coccidioides and their relatives.</title>
        <authorList>
            <person name="Sharpton T.J."/>
            <person name="Stajich J.E."/>
            <person name="Rounsley S.D."/>
            <person name="Gardner M.J."/>
            <person name="Wortman J.R."/>
            <person name="Jordar V.S."/>
            <person name="Maiti R."/>
            <person name="Kodira C.D."/>
            <person name="Neafsey D.E."/>
            <person name="Zeng Q."/>
            <person name="Hung C.-Y."/>
            <person name="McMahan C."/>
            <person name="Muszewska A."/>
            <person name="Grynberg M."/>
            <person name="Mandel M.A."/>
            <person name="Kellner E.M."/>
            <person name="Barker B.M."/>
            <person name="Galgiani J.N."/>
            <person name="Orbach M.J."/>
            <person name="Kirkland T.N."/>
            <person name="Cole G.T."/>
            <person name="Henn M.R."/>
            <person name="Birren B.W."/>
            <person name="Taylor J.W."/>
        </authorList>
    </citation>
    <scope>NUCLEOTIDE SEQUENCE [LARGE SCALE GENOMIC DNA]</scope>
    <source>
        <strain evidence="3">UAMH 1704</strain>
    </source>
</reference>
<keyword evidence="3" id="KW-1185">Reference proteome</keyword>
<dbReference type="OrthoDB" id="5598852at2759"/>
<sequence length="179" mass="20614">MGARYFASAWLHPEEVTHAKQQESQERISKKLTILGSVLPRRFHSLISSLQADLHHLYSPVYPQVLTHGDLCEMNILVMPETGQISGIVDWADARWKDDENRGQLEEEFWRLFWDAVDVDRNGLKDQLERAVRVARDIGVLLRHGFSWDEGIYEGPVSATDTNSMRYFDALLLSTKQMT</sequence>
<evidence type="ECO:0000313" key="2">
    <source>
        <dbReference type="EMBL" id="EEP80171.1"/>
    </source>
</evidence>
<dbReference type="InterPro" id="IPR002575">
    <property type="entry name" value="Aminoglycoside_PTrfase"/>
</dbReference>
<feature type="domain" description="Aminoglycoside phosphotransferase" evidence="1">
    <location>
        <begin position="10"/>
        <end position="98"/>
    </location>
</feature>
<gene>
    <name evidence="2" type="ORF">UREG_05013</name>
</gene>
<proteinExistence type="predicted"/>
<dbReference type="KEGG" id="ure:UREG_05013"/>
<protein>
    <recommendedName>
        <fullName evidence="1">Aminoglycoside phosphotransferase domain-containing protein</fullName>
    </recommendedName>
</protein>
<dbReference type="OMA" id="CHENADQ"/>
<name>C4JRC4_UNCRE</name>
<dbReference type="VEuPathDB" id="FungiDB:UREG_05013"/>
<accession>C4JRC4</accession>
<dbReference type="InParanoid" id="C4JRC4"/>
<dbReference type="Pfam" id="PF01636">
    <property type="entry name" value="APH"/>
    <property type="match status" value="1"/>
</dbReference>